<feature type="compositionally biased region" description="Low complexity" evidence="1">
    <location>
        <begin position="1"/>
        <end position="17"/>
    </location>
</feature>
<keyword evidence="3" id="KW-1185">Reference proteome</keyword>
<name>A0AAW1KHR4_POPJA</name>
<reference evidence="2 3" key="1">
    <citation type="journal article" date="2024" name="BMC Genomics">
        <title>De novo assembly and annotation of Popillia japonica's genome with initial clues to its potential as an invasive pest.</title>
        <authorList>
            <person name="Cucini C."/>
            <person name="Boschi S."/>
            <person name="Funari R."/>
            <person name="Cardaioli E."/>
            <person name="Iannotti N."/>
            <person name="Marturano G."/>
            <person name="Paoli F."/>
            <person name="Bruttini M."/>
            <person name="Carapelli A."/>
            <person name="Frati F."/>
            <person name="Nardi F."/>
        </authorList>
    </citation>
    <scope>NUCLEOTIDE SEQUENCE [LARGE SCALE GENOMIC DNA]</scope>
    <source>
        <strain evidence="2">DMR45628</strain>
    </source>
</reference>
<feature type="region of interest" description="Disordered" evidence="1">
    <location>
        <begin position="1"/>
        <end position="67"/>
    </location>
</feature>
<dbReference type="EMBL" id="JASPKY010000229">
    <property type="protein sequence ID" value="KAK9718359.1"/>
    <property type="molecule type" value="Genomic_DNA"/>
</dbReference>
<feature type="region of interest" description="Disordered" evidence="1">
    <location>
        <begin position="98"/>
        <end position="118"/>
    </location>
</feature>
<sequence>MSVIYSNSSPSYESCSSTLEEYRSPRGPAPPQVAQALRLPPTGLTAGPTARPPVGFGASGRTCAGAHDPGPKAPFAVVPFLQVFAPPAKRVEQKKVPVMASPKERQRKVLAAPASKRT</sequence>
<proteinExistence type="predicted"/>
<comment type="caution">
    <text evidence="2">The sequence shown here is derived from an EMBL/GenBank/DDBJ whole genome shotgun (WGS) entry which is preliminary data.</text>
</comment>
<gene>
    <name evidence="2" type="ORF">QE152_g23240</name>
</gene>
<dbReference type="AlphaFoldDB" id="A0AAW1KHR4"/>
<evidence type="ECO:0000256" key="1">
    <source>
        <dbReference type="SAM" id="MobiDB-lite"/>
    </source>
</evidence>
<dbReference type="Proteomes" id="UP001458880">
    <property type="component" value="Unassembled WGS sequence"/>
</dbReference>
<organism evidence="2 3">
    <name type="scientific">Popillia japonica</name>
    <name type="common">Japanese beetle</name>
    <dbReference type="NCBI Taxonomy" id="7064"/>
    <lineage>
        <taxon>Eukaryota</taxon>
        <taxon>Metazoa</taxon>
        <taxon>Ecdysozoa</taxon>
        <taxon>Arthropoda</taxon>
        <taxon>Hexapoda</taxon>
        <taxon>Insecta</taxon>
        <taxon>Pterygota</taxon>
        <taxon>Neoptera</taxon>
        <taxon>Endopterygota</taxon>
        <taxon>Coleoptera</taxon>
        <taxon>Polyphaga</taxon>
        <taxon>Scarabaeiformia</taxon>
        <taxon>Scarabaeidae</taxon>
        <taxon>Rutelinae</taxon>
        <taxon>Popillia</taxon>
    </lineage>
</organism>
<accession>A0AAW1KHR4</accession>
<evidence type="ECO:0000313" key="2">
    <source>
        <dbReference type="EMBL" id="KAK9718359.1"/>
    </source>
</evidence>
<protein>
    <submittedName>
        <fullName evidence="2">Uncharacterized protein</fullName>
    </submittedName>
</protein>
<evidence type="ECO:0000313" key="3">
    <source>
        <dbReference type="Proteomes" id="UP001458880"/>
    </source>
</evidence>